<dbReference type="InterPro" id="IPR015943">
    <property type="entry name" value="WD40/YVTN_repeat-like_dom_sf"/>
</dbReference>
<dbReference type="AlphaFoldDB" id="A0A9W6BQG7"/>
<feature type="compositionally biased region" description="Low complexity" evidence="4">
    <location>
        <begin position="428"/>
        <end position="446"/>
    </location>
</feature>
<feature type="compositionally biased region" description="Acidic residues" evidence="4">
    <location>
        <begin position="312"/>
        <end position="333"/>
    </location>
</feature>
<feature type="compositionally biased region" description="Low complexity" evidence="4">
    <location>
        <begin position="505"/>
        <end position="528"/>
    </location>
</feature>
<feature type="region of interest" description="Disordered" evidence="4">
    <location>
        <begin position="1"/>
        <end position="76"/>
    </location>
</feature>
<gene>
    <name evidence="5" type="primary">PLEST002941</name>
    <name evidence="5" type="ORF">PLESTB_001053600</name>
</gene>
<evidence type="ECO:0000256" key="1">
    <source>
        <dbReference type="ARBA" id="ARBA00022574"/>
    </source>
</evidence>
<feature type="repeat" description="WD" evidence="3">
    <location>
        <begin position="947"/>
        <end position="988"/>
    </location>
</feature>
<keyword evidence="6" id="KW-1185">Reference proteome</keyword>
<dbReference type="Pfam" id="PF00400">
    <property type="entry name" value="WD40"/>
    <property type="match status" value="1"/>
</dbReference>
<comment type="caution">
    <text evidence="5">The sequence shown here is derived from an EMBL/GenBank/DDBJ whole genome shotgun (WGS) entry which is preliminary data.</text>
</comment>
<dbReference type="PANTHER" id="PTHR43991">
    <property type="entry name" value="WD REPEAT PROTEIN (AFU_ORTHOLOGUE AFUA_8G05640)-RELATED"/>
    <property type="match status" value="1"/>
</dbReference>
<dbReference type="InterPro" id="IPR019775">
    <property type="entry name" value="WD40_repeat_CS"/>
</dbReference>
<evidence type="ECO:0000256" key="2">
    <source>
        <dbReference type="ARBA" id="ARBA00022737"/>
    </source>
</evidence>
<organism evidence="5 6">
    <name type="scientific">Pleodorina starrii</name>
    <dbReference type="NCBI Taxonomy" id="330485"/>
    <lineage>
        <taxon>Eukaryota</taxon>
        <taxon>Viridiplantae</taxon>
        <taxon>Chlorophyta</taxon>
        <taxon>core chlorophytes</taxon>
        <taxon>Chlorophyceae</taxon>
        <taxon>CS clade</taxon>
        <taxon>Chlamydomonadales</taxon>
        <taxon>Volvocaceae</taxon>
        <taxon>Pleodorina</taxon>
    </lineage>
</organism>
<accession>A0A9W6BQG7</accession>
<feature type="region of interest" description="Disordered" evidence="4">
    <location>
        <begin position="207"/>
        <end position="276"/>
    </location>
</feature>
<dbReference type="PROSITE" id="PS50082">
    <property type="entry name" value="WD_REPEATS_2"/>
    <property type="match status" value="1"/>
</dbReference>
<dbReference type="InterPro" id="IPR036322">
    <property type="entry name" value="WD40_repeat_dom_sf"/>
</dbReference>
<dbReference type="EMBL" id="BRXU01000014">
    <property type="protein sequence ID" value="GLC56000.1"/>
    <property type="molecule type" value="Genomic_DNA"/>
</dbReference>
<protein>
    <submittedName>
        <fullName evidence="5">Uncharacterized protein</fullName>
    </submittedName>
</protein>
<name>A0A9W6BQG7_9CHLO</name>
<feature type="region of interest" description="Disordered" evidence="4">
    <location>
        <begin position="95"/>
        <end position="170"/>
    </location>
</feature>
<evidence type="ECO:0000256" key="3">
    <source>
        <dbReference type="PROSITE-ProRule" id="PRU00221"/>
    </source>
</evidence>
<dbReference type="SMART" id="SM00320">
    <property type="entry name" value="WD40"/>
    <property type="match status" value="3"/>
</dbReference>
<feature type="region of interest" description="Disordered" evidence="4">
    <location>
        <begin position="482"/>
        <end position="540"/>
    </location>
</feature>
<dbReference type="PROSITE" id="PS00678">
    <property type="entry name" value="WD_REPEATS_1"/>
    <property type="match status" value="1"/>
</dbReference>
<sequence>MASSRGGVSSDLHGNADPRTAMMLPRELSNADDAEAMDVDQQTAAASSGPLGFPQLPNAASPFTSGLGQRPSCSGPAAAAPLICADIPGGHVDDGHLGRDADESISGAPSGPASTSAWAQGAITRQSEPAAVPAAPPQPPLPTRLPPSVQVPAQRAGQAGPADGMPNDGGGGGLGAVGIAATASAAAQVADGLCGVSGRTLQDTFASAASGSTERSAGSHHEVPAGGGGEDNGEEEAAGAAAASQHPDMMAADAAEPPRHGTERPSATAAPARSRSVTAAVVPTVYPYFEYDPYAAAQAPVVSYYSYALAEDGDEEDDEGAAGDGWAEEEGGSSEDLGGRGGEEPAAGMDYDDAAAAAAGGRSPLPQRQGYPSGSGDGGASRHRAAAPPAQADRGYDSADTSGTEDMEGGGFPDEDDEYGGAEREDAYGGAWARPRPAAAAVGAPWDPHRRQPHAGGSQCPFPPPLAHQHLPQRFRTRPEGYNQKAGAAGTGCRGGDGASGSGSGAAATAARADPGPSGAAGAGPSTAGPGGAGGGGWSLRFSLGPNCVSDDPWSEDEEEETDTTAEQFYTAAQPKDIQGIPWERLQFNRSTYRETRLRQYRNYTNVLPDNNGGAYRAELAPLCAAPRRCGTAGGGASGAARGPPFFSFVRNSRAVQSNIVHFQLRNLVWATSPNDVFVVHDNCINHWNPAARSITEVLNLGGAGGGGGGGGGGGAARRAADDSSRIQALGRVQVSTLCVSGDLVAAGGFMGELVVKRINGAEMAAAAPAAGAAAAGAARGRAGAGGRFAPGPAAAGAAAAPAPAGAGGGAAAGGTRGGVGALGRGAVAAAQGPVAQARGAGKAGGGGSLLFCGRITASDNGITNGLEIFSDRSHGTVIMAANNDQKLRLFAAAAGEGSLRPLSQWPFDWAVNYATVRPDSHLAAVVGDDSATLLTDVHNGAVVARLEGHQDFSFAAAWHPGGVLLATGNQDTTTLLWDVRKTNEPLTRLAGRMGAIRSLRFTPDGRFLAMSEPADFVHVYDVASGFQDCQEHDFFGEIAGIAFTPDSSSLFVGISDLTYASLMHLERQRCDWW</sequence>
<feature type="compositionally biased region" description="Polar residues" evidence="4">
    <location>
        <begin position="207"/>
        <end position="216"/>
    </location>
</feature>
<feature type="compositionally biased region" description="Gly residues" evidence="4">
    <location>
        <begin position="529"/>
        <end position="538"/>
    </location>
</feature>
<feature type="region of interest" description="Disordered" evidence="4">
    <location>
        <begin position="312"/>
        <end position="469"/>
    </location>
</feature>
<feature type="compositionally biased region" description="Gly residues" evidence="4">
    <location>
        <begin position="489"/>
        <end position="504"/>
    </location>
</feature>
<feature type="compositionally biased region" description="Pro residues" evidence="4">
    <location>
        <begin position="134"/>
        <end position="145"/>
    </location>
</feature>
<dbReference type="PROSITE" id="PS50294">
    <property type="entry name" value="WD_REPEATS_REGION"/>
    <property type="match status" value="1"/>
</dbReference>
<keyword evidence="2" id="KW-0677">Repeat</keyword>
<evidence type="ECO:0000313" key="6">
    <source>
        <dbReference type="Proteomes" id="UP001165080"/>
    </source>
</evidence>
<dbReference type="PANTHER" id="PTHR43991:SF12">
    <property type="entry name" value="WD REPEAT PROTEIN (AFU_ORTHOLOGUE AFUA_8G05640)"/>
    <property type="match status" value="1"/>
</dbReference>
<dbReference type="Proteomes" id="UP001165080">
    <property type="component" value="Unassembled WGS sequence"/>
</dbReference>
<keyword evidence="1 3" id="KW-0853">WD repeat</keyword>
<feature type="compositionally biased region" description="Low complexity" evidence="4">
    <location>
        <begin position="264"/>
        <end position="276"/>
    </location>
</feature>
<dbReference type="SUPFAM" id="SSF50978">
    <property type="entry name" value="WD40 repeat-like"/>
    <property type="match status" value="1"/>
</dbReference>
<evidence type="ECO:0000313" key="5">
    <source>
        <dbReference type="EMBL" id="GLC56000.1"/>
    </source>
</evidence>
<dbReference type="Gene3D" id="2.130.10.10">
    <property type="entry name" value="YVTN repeat-like/Quinoprotein amine dehydrogenase"/>
    <property type="match status" value="1"/>
</dbReference>
<feature type="compositionally biased region" description="Low complexity" evidence="4">
    <location>
        <begin position="106"/>
        <end position="119"/>
    </location>
</feature>
<evidence type="ECO:0000256" key="4">
    <source>
        <dbReference type="SAM" id="MobiDB-lite"/>
    </source>
</evidence>
<dbReference type="InterPro" id="IPR001680">
    <property type="entry name" value="WD40_rpt"/>
</dbReference>
<feature type="compositionally biased region" description="Low complexity" evidence="4">
    <location>
        <begin position="238"/>
        <end position="255"/>
    </location>
</feature>
<feature type="compositionally biased region" description="Acidic residues" evidence="4">
    <location>
        <begin position="403"/>
        <end position="420"/>
    </location>
</feature>
<feature type="compositionally biased region" description="Low complexity" evidence="4">
    <location>
        <begin position="344"/>
        <end position="361"/>
    </location>
</feature>
<proteinExistence type="predicted"/>
<reference evidence="5 6" key="1">
    <citation type="journal article" date="2023" name="Commun. Biol.">
        <title>Reorganization of the ancestral sex-determining regions during the evolution of trioecy in Pleodorina starrii.</title>
        <authorList>
            <person name="Takahashi K."/>
            <person name="Suzuki S."/>
            <person name="Kawai-Toyooka H."/>
            <person name="Yamamoto K."/>
            <person name="Hamaji T."/>
            <person name="Ootsuki R."/>
            <person name="Yamaguchi H."/>
            <person name="Kawachi M."/>
            <person name="Higashiyama T."/>
            <person name="Nozaki H."/>
        </authorList>
    </citation>
    <scope>NUCLEOTIDE SEQUENCE [LARGE SCALE GENOMIC DNA]</scope>
    <source>
        <strain evidence="5 6">NIES-4479</strain>
    </source>
</reference>